<dbReference type="PROSITE" id="PS00028">
    <property type="entry name" value="ZINC_FINGER_C2H2_1"/>
    <property type="match status" value="1"/>
</dbReference>
<proteinExistence type="predicted"/>
<feature type="compositionally biased region" description="Acidic residues" evidence="4">
    <location>
        <begin position="181"/>
        <end position="196"/>
    </location>
</feature>
<dbReference type="GO" id="GO:0008270">
    <property type="term" value="F:zinc ion binding"/>
    <property type="evidence" value="ECO:0007669"/>
    <property type="project" value="UniProtKB-KW"/>
</dbReference>
<dbReference type="Pfam" id="PF12874">
    <property type="entry name" value="zf-met"/>
    <property type="match status" value="3"/>
</dbReference>
<dbReference type="SMART" id="SM00451">
    <property type="entry name" value="ZnF_U1"/>
    <property type="match status" value="3"/>
</dbReference>
<evidence type="ECO:0000256" key="3">
    <source>
        <dbReference type="PROSITE-ProRule" id="PRU00042"/>
    </source>
</evidence>
<dbReference type="EMBL" id="JAFIRN010000015">
    <property type="protein sequence ID" value="KAG5835018.1"/>
    <property type="molecule type" value="Genomic_DNA"/>
</dbReference>
<feature type="region of interest" description="Disordered" evidence="4">
    <location>
        <begin position="473"/>
        <end position="585"/>
    </location>
</feature>
<dbReference type="InterPro" id="IPR036236">
    <property type="entry name" value="Znf_C2H2_sf"/>
</dbReference>
<accession>A0A9D3RLP1</accession>
<keyword evidence="1" id="KW-0175">Coiled coil</keyword>
<feature type="compositionally biased region" description="Acidic residues" evidence="4">
    <location>
        <begin position="340"/>
        <end position="354"/>
    </location>
</feature>
<evidence type="ECO:0000313" key="7">
    <source>
        <dbReference type="Proteomes" id="UP001044222"/>
    </source>
</evidence>
<feature type="compositionally biased region" description="Basic residues" evidence="4">
    <location>
        <begin position="516"/>
        <end position="529"/>
    </location>
</feature>
<dbReference type="PANTHER" id="PTHR46742:SF3">
    <property type="entry name" value="LYSINE-RICH COILED-COIL PROTEIN 1"/>
    <property type="match status" value="1"/>
</dbReference>
<organism evidence="6 7">
    <name type="scientific">Anguilla anguilla</name>
    <name type="common">European freshwater eel</name>
    <name type="synonym">Muraena anguilla</name>
    <dbReference type="NCBI Taxonomy" id="7936"/>
    <lineage>
        <taxon>Eukaryota</taxon>
        <taxon>Metazoa</taxon>
        <taxon>Chordata</taxon>
        <taxon>Craniata</taxon>
        <taxon>Vertebrata</taxon>
        <taxon>Euteleostomi</taxon>
        <taxon>Actinopterygii</taxon>
        <taxon>Neopterygii</taxon>
        <taxon>Teleostei</taxon>
        <taxon>Anguilliformes</taxon>
        <taxon>Anguillidae</taxon>
        <taxon>Anguilla</taxon>
    </lineage>
</organism>
<gene>
    <name evidence="6" type="ORF">ANANG_G00267650</name>
</gene>
<name>A0A9D3RLP1_ANGAN</name>
<feature type="region of interest" description="Disordered" evidence="4">
    <location>
        <begin position="324"/>
        <end position="376"/>
    </location>
</feature>
<keyword evidence="3" id="KW-0862">Zinc</keyword>
<feature type="compositionally biased region" description="Basic residues" evidence="4">
    <location>
        <begin position="488"/>
        <end position="503"/>
    </location>
</feature>
<feature type="compositionally biased region" description="Low complexity" evidence="4">
    <location>
        <begin position="229"/>
        <end position="242"/>
    </location>
</feature>
<dbReference type="SMART" id="SM00355">
    <property type="entry name" value="ZnF_C2H2"/>
    <property type="match status" value="3"/>
</dbReference>
<evidence type="ECO:0000256" key="4">
    <source>
        <dbReference type="SAM" id="MobiDB-lite"/>
    </source>
</evidence>
<evidence type="ECO:0000256" key="1">
    <source>
        <dbReference type="ARBA" id="ARBA00023054"/>
    </source>
</evidence>
<dbReference type="InterPro" id="IPR003604">
    <property type="entry name" value="Matrin/U1-like-C_Znf_C2H2"/>
</dbReference>
<keyword evidence="3" id="KW-0479">Metal-binding</keyword>
<comment type="caution">
    <text evidence="6">The sequence shown here is derived from an EMBL/GenBank/DDBJ whole genome shotgun (WGS) entry which is preliminary data.</text>
</comment>
<evidence type="ECO:0000313" key="6">
    <source>
        <dbReference type="EMBL" id="KAG5835018.1"/>
    </source>
</evidence>
<feature type="region of interest" description="Disordered" evidence="4">
    <location>
        <begin position="423"/>
        <end position="452"/>
    </location>
</feature>
<dbReference type="SUPFAM" id="SSF57667">
    <property type="entry name" value="beta-beta-alpha zinc fingers"/>
    <property type="match status" value="3"/>
</dbReference>
<feature type="compositionally biased region" description="Low complexity" evidence="4">
    <location>
        <begin position="473"/>
        <end position="483"/>
    </location>
</feature>
<sequence>MEPESASVPLLGEAHFENSQISALESASVPDADTVKNTHNTYKTQSEAPVSSSDVLKSLLGSDFCHICGAVLQFESQRVSHYEGKKHAQKVRLYLQTKRHEEGMNSELTVFQQKDGSVDRDRFCQLCNMVFSAPVVAKSHYEGKVHAKNLRKLGIHPTAPATPQSGDPAPQGSPLAPSSQEEGEKEEKEEVEEDEAAGGAPAEGVDLSDPGSTAACARPPSTTRSWPGSTTAAASTSATRPAARALQQLAEQGRPGAHLASLTFCCPVCNKTFCSVEMYQAHMQGNKHQQKEMKVADMMCKSQRKVYDSFQDELADYIQVQKARGLEPRTQRAAERGEGREEEEEGGNEGEAEEREGPREEGEAFGGLAGPALGVAAPPPRSFTPFLVPAVSPPAPGRASGPGLPRARPGAWLPAMAPPFMAAGAGRARGAGRTDGERAATAGRPGEATATAGQPRAIQLLLLLLLLFLSYSSSSSTSSSSSSDGHSRRERRRKRVRKERGKRARDQDSEEDEKRRERRARPQGRKSRRNAGAGRRFDRRPGDRRAGGRVGGRRPDPRAEPAFPFSAVRREVKPGAELTRDRTVR</sequence>
<dbReference type="Gene3D" id="3.30.160.60">
    <property type="entry name" value="Classic Zinc Finger"/>
    <property type="match status" value="3"/>
</dbReference>
<dbReference type="PROSITE" id="PS50157">
    <property type="entry name" value="ZINC_FINGER_C2H2_2"/>
    <property type="match status" value="1"/>
</dbReference>
<keyword evidence="3" id="KW-0863">Zinc-finger</keyword>
<feature type="compositionally biased region" description="Basic and acidic residues" evidence="4">
    <location>
        <begin position="535"/>
        <end position="546"/>
    </location>
</feature>
<dbReference type="GO" id="GO:0003676">
    <property type="term" value="F:nucleic acid binding"/>
    <property type="evidence" value="ECO:0007669"/>
    <property type="project" value="InterPro"/>
</dbReference>
<dbReference type="PANTHER" id="PTHR46742">
    <property type="entry name" value="LYSINE-RICH COILED-COIL PROTEIN 1"/>
    <property type="match status" value="1"/>
</dbReference>
<evidence type="ECO:0000256" key="2">
    <source>
        <dbReference type="ARBA" id="ARBA00040329"/>
    </source>
</evidence>
<reference evidence="6" key="1">
    <citation type="submission" date="2021-01" db="EMBL/GenBank/DDBJ databases">
        <title>A chromosome-scale assembly of European eel, Anguilla anguilla.</title>
        <authorList>
            <person name="Henkel C."/>
            <person name="Jong-Raadsen S.A."/>
            <person name="Dufour S."/>
            <person name="Weltzien F.-A."/>
            <person name="Palstra A.P."/>
            <person name="Pelster B."/>
            <person name="Spaink H.P."/>
            <person name="Van Den Thillart G.E."/>
            <person name="Jansen H."/>
            <person name="Zahm M."/>
            <person name="Klopp C."/>
            <person name="Cedric C."/>
            <person name="Louis A."/>
            <person name="Berthelot C."/>
            <person name="Parey E."/>
            <person name="Roest Crollius H."/>
            <person name="Montfort J."/>
            <person name="Robinson-Rechavi M."/>
            <person name="Bucao C."/>
            <person name="Bouchez O."/>
            <person name="Gislard M."/>
            <person name="Lluch J."/>
            <person name="Milhes M."/>
            <person name="Lampietro C."/>
            <person name="Lopez Roques C."/>
            <person name="Donnadieu C."/>
            <person name="Braasch I."/>
            <person name="Desvignes T."/>
            <person name="Postlethwait J."/>
            <person name="Bobe J."/>
            <person name="Guiguen Y."/>
            <person name="Dirks R."/>
        </authorList>
    </citation>
    <scope>NUCLEOTIDE SEQUENCE</scope>
    <source>
        <strain evidence="6">Tag_6206</strain>
        <tissue evidence="6">Liver</tissue>
    </source>
</reference>
<feature type="region of interest" description="Disordered" evidence="4">
    <location>
        <begin position="155"/>
        <end position="242"/>
    </location>
</feature>
<dbReference type="InterPro" id="IPR013087">
    <property type="entry name" value="Znf_C2H2_type"/>
</dbReference>
<dbReference type="Proteomes" id="UP001044222">
    <property type="component" value="Chromosome 15"/>
</dbReference>
<keyword evidence="7" id="KW-1185">Reference proteome</keyword>
<dbReference type="AlphaFoldDB" id="A0A9D3RLP1"/>
<protein>
    <recommendedName>
        <fullName evidence="2">Lysine-rich coiled-coil protein 1</fullName>
    </recommendedName>
</protein>
<evidence type="ECO:0000259" key="5">
    <source>
        <dbReference type="PROSITE" id="PS50157"/>
    </source>
</evidence>
<feature type="compositionally biased region" description="Basic and acidic residues" evidence="4">
    <location>
        <begin position="504"/>
        <end position="515"/>
    </location>
</feature>
<feature type="domain" description="C2H2-type" evidence="5">
    <location>
        <begin position="264"/>
        <end position="293"/>
    </location>
</feature>
<feature type="compositionally biased region" description="Basic and acidic residues" evidence="4">
    <location>
        <begin position="324"/>
        <end position="339"/>
    </location>
</feature>
<feature type="compositionally biased region" description="Basic and acidic residues" evidence="4">
    <location>
        <begin position="568"/>
        <end position="585"/>
    </location>
</feature>